<sequence>FLLIIHIKKNQNLRKDTQEIRLVAGWSLFLSTLETWEGCCHLLSLLGGRNCTRHSWHPLIGPSSRWVLLSSLHRIASGCETMF</sequence>
<dbReference type="EMBL" id="CYRY02001091">
    <property type="protein sequence ID" value="VCW59555.1"/>
    <property type="molecule type" value="Genomic_DNA"/>
</dbReference>
<accession>A0A9X9LDN7</accession>
<evidence type="ECO:0000313" key="2">
    <source>
        <dbReference type="Proteomes" id="UP000269945"/>
    </source>
</evidence>
<evidence type="ECO:0000313" key="1">
    <source>
        <dbReference type="EMBL" id="VCW59555.1"/>
    </source>
</evidence>
<reference evidence="1 2" key="1">
    <citation type="submission" date="2018-10" db="EMBL/GenBank/DDBJ databases">
        <authorList>
            <person name="Ekblom R."/>
            <person name="Jareborg N."/>
        </authorList>
    </citation>
    <scope>NUCLEOTIDE SEQUENCE [LARGE SCALE GENOMIC DNA]</scope>
    <source>
        <tissue evidence="1">Muscle</tissue>
    </source>
</reference>
<gene>
    <name evidence="1" type="ORF">BN2614_LOCUS2</name>
</gene>
<protein>
    <submittedName>
        <fullName evidence="1">Uncharacterized protein</fullName>
    </submittedName>
</protein>
<comment type="caution">
    <text evidence="1">The sequence shown here is derived from an EMBL/GenBank/DDBJ whole genome shotgun (WGS) entry which is preliminary data.</text>
</comment>
<feature type="non-terminal residue" evidence="1">
    <location>
        <position position="1"/>
    </location>
</feature>
<dbReference type="AlphaFoldDB" id="A0A9X9LDN7"/>
<feature type="non-terminal residue" evidence="1">
    <location>
        <position position="83"/>
    </location>
</feature>
<name>A0A9X9LDN7_GULGU</name>
<proteinExistence type="predicted"/>
<keyword evidence="2" id="KW-1185">Reference proteome</keyword>
<organism evidence="1 2">
    <name type="scientific">Gulo gulo</name>
    <name type="common">Wolverine</name>
    <name type="synonym">Gluton</name>
    <dbReference type="NCBI Taxonomy" id="48420"/>
    <lineage>
        <taxon>Eukaryota</taxon>
        <taxon>Metazoa</taxon>
        <taxon>Chordata</taxon>
        <taxon>Craniata</taxon>
        <taxon>Vertebrata</taxon>
        <taxon>Euteleostomi</taxon>
        <taxon>Mammalia</taxon>
        <taxon>Eutheria</taxon>
        <taxon>Laurasiatheria</taxon>
        <taxon>Carnivora</taxon>
        <taxon>Caniformia</taxon>
        <taxon>Musteloidea</taxon>
        <taxon>Mustelidae</taxon>
        <taxon>Guloninae</taxon>
        <taxon>Gulo</taxon>
    </lineage>
</organism>
<dbReference type="Proteomes" id="UP000269945">
    <property type="component" value="Unassembled WGS sequence"/>
</dbReference>